<accession>A0A922I5M9</accession>
<proteinExistence type="predicted"/>
<protein>
    <submittedName>
        <fullName evidence="1">Uncharacterized protein</fullName>
    </submittedName>
</protein>
<reference evidence="1" key="1">
    <citation type="submission" date="2013-05" db="EMBL/GenBank/DDBJ databases">
        <authorList>
            <person name="Yim A.K.Y."/>
            <person name="Chan T.F."/>
            <person name="Ji K.M."/>
            <person name="Liu X.Y."/>
            <person name="Zhou J.W."/>
            <person name="Li R.Q."/>
            <person name="Yang K.Y."/>
            <person name="Li J."/>
            <person name="Li M."/>
            <person name="Law P.T.W."/>
            <person name="Wu Y.L."/>
            <person name="Cai Z.L."/>
            <person name="Qin H."/>
            <person name="Bao Y."/>
            <person name="Leung R.K.K."/>
            <person name="Ng P.K.S."/>
            <person name="Zou J."/>
            <person name="Zhong X.J."/>
            <person name="Ran P.X."/>
            <person name="Zhong N.S."/>
            <person name="Liu Z.G."/>
            <person name="Tsui S.K.W."/>
        </authorList>
    </citation>
    <scope>NUCLEOTIDE SEQUENCE</scope>
    <source>
        <strain evidence="1">Derf</strain>
        <tissue evidence="1">Whole organism</tissue>
    </source>
</reference>
<evidence type="ECO:0000313" key="2">
    <source>
        <dbReference type="Proteomes" id="UP000790347"/>
    </source>
</evidence>
<reference evidence="1" key="2">
    <citation type="journal article" date="2022" name="Res Sq">
        <title>Comparative Genomics Reveals Insights into the Divergent Evolution of Astigmatic Mites and Household Pest Adaptations.</title>
        <authorList>
            <person name="Xiong Q."/>
            <person name="Wan A.T.-Y."/>
            <person name="Liu X.-Y."/>
            <person name="Fung C.S.-H."/>
            <person name="Xiao X."/>
            <person name="Malainual N."/>
            <person name="Hou J."/>
            <person name="Wang L."/>
            <person name="Wang M."/>
            <person name="Yang K."/>
            <person name="Cui Y."/>
            <person name="Leung E."/>
            <person name="Nong W."/>
            <person name="Shin S.-K."/>
            <person name="Au S."/>
            <person name="Jeong K.Y."/>
            <person name="Chew F.T."/>
            <person name="Hui J."/>
            <person name="Leung T.F."/>
            <person name="Tungtrongchitr A."/>
            <person name="Zhong N."/>
            <person name="Liu Z."/>
            <person name="Tsui S."/>
        </authorList>
    </citation>
    <scope>NUCLEOTIDE SEQUENCE</scope>
    <source>
        <strain evidence="1">Derf</strain>
        <tissue evidence="1">Whole organism</tissue>
    </source>
</reference>
<gene>
    <name evidence="1" type="ORF">DERF_005437</name>
</gene>
<evidence type="ECO:0000313" key="1">
    <source>
        <dbReference type="EMBL" id="KAH9521810.1"/>
    </source>
</evidence>
<dbReference type="AlphaFoldDB" id="A0A922I5M9"/>
<name>A0A922I5M9_DERFA</name>
<dbReference type="Proteomes" id="UP000790347">
    <property type="component" value="Unassembled WGS sequence"/>
</dbReference>
<organism evidence="1 2">
    <name type="scientific">Dermatophagoides farinae</name>
    <name type="common">American house dust mite</name>
    <dbReference type="NCBI Taxonomy" id="6954"/>
    <lineage>
        <taxon>Eukaryota</taxon>
        <taxon>Metazoa</taxon>
        <taxon>Ecdysozoa</taxon>
        <taxon>Arthropoda</taxon>
        <taxon>Chelicerata</taxon>
        <taxon>Arachnida</taxon>
        <taxon>Acari</taxon>
        <taxon>Acariformes</taxon>
        <taxon>Sarcoptiformes</taxon>
        <taxon>Astigmata</taxon>
        <taxon>Psoroptidia</taxon>
        <taxon>Analgoidea</taxon>
        <taxon>Pyroglyphidae</taxon>
        <taxon>Dermatophagoidinae</taxon>
        <taxon>Dermatophagoides</taxon>
    </lineage>
</organism>
<sequence>MFSENQSMIISINNRFTFMDKKFIRYEGGGGAGGYHLYRPENLDAIKSNVIKSNRKKNHKNSEIYDKLNFMNQITLNKGQESSSSSSF</sequence>
<dbReference type="EMBL" id="ASGP02000002">
    <property type="protein sequence ID" value="KAH9521810.1"/>
    <property type="molecule type" value="Genomic_DNA"/>
</dbReference>
<keyword evidence="2" id="KW-1185">Reference proteome</keyword>
<comment type="caution">
    <text evidence="1">The sequence shown here is derived from an EMBL/GenBank/DDBJ whole genome shotgun (WGS) entry which is preliminary data.</text>
</comment>